<dbReference type="RefSeq" id="WP_189690764.1">
    <property type="nucleotide sequence ID" value="NZ_BMYK01000041.1"/>
</dbReference>
<proteinExistence type="predicted"/>
<evidence type="ECO:0000313" key="2">
    <source>
        <dbReference type="EMBL" id="GHD02878.1"/>
    </source>
</evidence>
<dbReference type="Gene3D" id="3.40.30.10">
    <property type="entry name" value="Glutaredoxin"/>
    <property type="match status" value="1"/>
</dbReference>
<sequence>MSANASDARPAGRLVYCLCAEWCGVCREWRARFDALAAAHPQDRFVWVDVDAQEAVLDVLDIETFPVLLIADGATPLFCGPVQPQLPVVERLLQGLQQPAAGVDPAAQPLLDLLQAS</sequence>
<dbReference type="Proteomes" id="UP000626210">
    <property type="component" value="Unassembled WGS sequence"/>
</dbReference>
<gene>
    <name evidence="2" type="ORF">GCM10007320_62480</name>
</gene>
<protein>
    <recommendedName>
        <fullName evidence="1">Thioredoxin domain-containing protein</fullName>
    </recommendedName>
</protein>
<dbReference type="InterPro" id="IPR013766">
    <property type="entry name" value="Thioredoxin_domain"/>
</dbReference>
<name>A0ABQ3GET7_9BURK</name>
<evidence type="ECO:0000313" key="3">
    <source>
        <dbReference type="Proteomes" id="UP000626210"/>
    </source>
</evidence>
<organism evidence="2 3">
    <name type="scientific">Pseudorhodoferax aquiterrae</name>
    <dbReference type="NCBI Taxonomy" id="747304"/>
    <lineage>
        <taxon>Bacteria</taxon>
        <taxon>Pseudomonadati</taxon>
        <taxon>Pseudomonadota</taxon>
        <taxon>Betaproteobacteria</taxon>
        <taxon>Burkholderiales</taxon>
        <taxon>Comamonadaceae</taxon>
    </lineage>
</organism>
<evidence type="ECO:0000259" key="1">
    <source>
        <dbReference type="Pfam" id="PF00085"/>
    </source>
</evidence>
<keyword evidence="3" id="KW-1185">Reference proteome</keyword>
<dbReference type="CDD" id="cd02947">
    <property type="entry name" value="TRX_family"/>
    <property type="match status" value="1"/>
</dbReference>
<accession>A0ABQ3GET7</accession>
<reference evidence="3" key="1">
    <citation type="journal article" date="2019" name="Int. J. Syst. Evol. Microbiol.">
        <title>The Global Catalogue of Microorganisms (GCM) 10K type strain sequencing project: providing services to taxonomists for standard genome sequencing and annotation.</title>
        <authorList>
            <consortium name="The Broad Institute Genomics Platform"/>
            <consortium name="The Broad Institute Genome Sequencing Center for Infectious Disease"/>
            <person name="Wu L."/>
            <person name="Ma J."/>
        </authorList>
    </citation>
    <scope>NUCLEOTIDE SEQUENCE [LARGE SCALE GENOMIC DNA]</scope>
    <source>
        <strain evidence="3">KCTC 23314</strain>
    </source>
</reference>
<dbReference type="EMBL" id="BMYK01000041">
    <property type="protein sequence ID" value="GHD02878.1"/>
    <property type="molecule type" value="Genomic_DNA"/>
</dbReference>
<dbReference type="InterPro" id="IPR036249">
    <property type="entry name" value="Thioredoxin-like_sf"/>
</dbReference>
<comment type="caution">
    <text evidence="2">The sequence shown here is derived from an EMBL/GenBank/DDBJ whole genome shotgun (WGS) entry which is preliminary data.</text>
</comment>
<dbReference type="Pfam" id="PF00085">
    <property type="entry name" value="Thioredoxin"/>
    <property type="match status" value="1"/>
</dbReference>
<feature type="domain" description="Thioredoxin" evidence="1">
    <location>
        <begin position="18"/>
        <end position="72"/>
    </location>
</feature>
<dbReference type="SUPFAM" id="SSF52833">
    <property type="entry name" value="Thioredoxin-like"/>
    <property type="match status" value="1"/>
</dbReference>